<evidence type="ECO:0000313" key="2">
    <source>
        <dbReference type="EMBL" id="NVN41256.1"/>
    </source>
</evidence>
<organism evidence="2 3">
    <name type="scientific">Ameyamaea chiangmaiensis</name>
    <dbReference type="NCBI Taxonomy" id="442969"/>
    <lineage>
        <taxon>Bacteria</taxon>
        <taxon>Pseudomonadati</taxon>
        <taxon>Pseudomonadota</taxon>
        <taxon>Alphaproteobacteria</taxon>
        <taxon>Acetobacterales</taxon>
        <taxon>Acetobacteraceae</taxon>
        <taxon>Ameyamaea</taxon>
    </lineage>
</organism>
<dbReference type="Proteomes" id="UP000585665">
    <property type="component" value="Unassembled WGS sequence"/>
</dbReference>
<dbReference type="RefSeq" id="WP_176614165.1">
    <property type="nucleotide sequence ID" value="NZ_JABXXR010000105.1"/>
</dbReference>
<accession>A0A850PGA4</accession>
<evidence type="ECO:0000259" key="1">
    <source>
        <dbReference type="Pfam" id="PF00884"/>
    </source>
</evidence>
<dbReference type="SUPFAM" id="SSF53649">
    <property type="entry name" value="Alkaline phosphatase-like"/>
    <property type="match status" value="1"/>
</dbReference>
<dbReference type="Gene3D" id="3.40.720.10">
    <property type="entry name" value="Alkaline Phosphatase, subunit A"/>
    <property type="match status" value="1"/>
</dbReference>
<dbReference type="InterPro" id="IPR017850">
    <property type="entry name" value="Alkaline_phosphatase_core_sf"/>
</dbReference>
<dbReference type="AlphaFoldDB" id="A0A850PGA4"/>
<dbReference type="Pfam" id="PF00884">
    <property type="entry name" value="Sulfatase"/>
    <property type="match status" value="1"/>
</dbReference>
<comment type="caution">
    <text evidence="2">The sequence shown here is derived from an EMBL/GenBank/DDBJ whole genome shotgun (WGS) entry which is preliminary data.</text>
</comment>
<dbReference type="PANTHER" id="PTHR43751">
    <property type="entry name" value="SULFATASE"/>
    <property type="match status" value="1"/>
</dbReference>
<dbReference type="EMBL" id="JABXXR010000105">
    <property type="protein sequence ID" value="NVN41256.1"/>
    <property type="molecule type" value="Genomic_DNA"/>
</dbReference>
<gene>
    <name evidence="2" type="ORF">HUK82_11880</name>
</gene>
<dbReference type="InterPro" id="IPR052701">
    <property type="entry name" value="GAG_Ulvan_Degrading_Sulfatases"/>
</dbReference>
<feature type="domain" description="Sulfatase N-terminal" evidence="1">
    <location>
        <begin position="40"/>
        <end position="309"/>
    </location>
</feature>
<evidence type="ECO:0000313" key="3">
    <source>
        <dbReference type="Proteomes" id="UP000585665"/>
    </source>
</evidence>
<dbReference type="InterPro" id="IPR000917">
    <property type="entry name" value="Sulfatase_N"/>
</dbReference>
<keyword evidence="3" id="KW-1185">Reference proteome</keyword>
<name>A0A850PGA4_9PROT</name>
<reference evidence="2 3" key="1">
    <citation type="submission" date="2020-06" db="EMBL/GenBank/DDBJ databases">
        <title>Description of novel acetic acid bacteria.</title>
        <authorList>
            <person name="Sombolestani A."/>
        </authorList>
    </citation>
    <scope>NUCLEOTIDE SEQUENCE [LARGE SCALE GENOMIC DNA]</scope>
    <source>
        <strain evidence="2 3">LMG 27010</strain>
    </source>
</reference>
<dbReference type="PANTHER" id="PTHR43751:SF1">
    <property type="entry name" value="SULFATASE ATSG-RELATED"/>
    <property type="match status" value="1"/>
</dbReference>
<sequence>MRTPITRRALLSAGVSLSVWRATGGRAATTDPARYRSRRPNILFLLADDWSWTGARDHDDLALQIPTYRRLCEEGVRFSNAFVACPSCSASRASILTGQWPWELAEGANLAGTLDAHYQVYPDLLEHSGYFVGMTRKGWGPGQLAPGHRTQNPAGQHYDDFRTFLAERPEGAPFCFWFGSHDPHRPYEIDRGAHAGIESSRFTVPPYLPDVPEVRGDMADYAFGVERFNRDCGALLAQLEATGELDNTLIVMTGDNGWPFPRAKASLYDSGLHVPFVVRWGGIDRPGRVVDAIVSTTDLAPTFLTLAGVAIPRDMVGASLLPWLDGEGTCPDRSYTLAGMERHMDVRQVIGWGYPMRAIRTRDYLYIRNFEPSRAPAGVASQHPQTTDSLTRNVYAGYGDIDQGRSKAYIVSHRDDPAVRPYFDRATGLRPERELYRIAQDPYDMTNVAALPAYAAIVRQLDDELNRALRRTGDPRIEGQGGVFDHYPTYNDPGFKRPDVI</sequence>
<dbReference type="CDD" id="cd16027">
    <property type="entry name" value="SGSH"/>
    <property type="match status" value="1"/>
</dbReference>
<proteinExistence type="predicted"/>
<protein>
    <submittedName>
        <fullName evidence="2">Sulfatase</fullName>
    </submittedName>
</protein>